<dbReference type="GO" id="GO:1990904">
    <property type="term" value="C:ribonucleoprotein complex"/>
    <property type="evidence" value="ECO:0007669"/>
    <property type="project" value="UniProtKB-KW"/>
</dbReference>
<dbReference type="InterPro" id="IPR001706">
    <property type="entry name" value="Ribosomal_bL35"/>
</dbReference>
<keyword evidence="3" id="KW-0687">Ribonucleoprotein</keyword>
<feature type="compositionally biased region" description="Basic residues" evidence="4">
    <location>
        <begin position="28"/>
        <end position="39"/>
    </location>
</feature>
<accession>A0A382S8E2</accession>
<protein>
    <recommendedName>
        <fullName evidence="6">50S ribosomal protein L35</fullName>
    </recommendedName>
</protein>
<evidence type="ECO:0000256" key="3">
    <source>
        <dbReference type="ARBA" id="ARBA00023274"/>
    </source>
</evidence>
<comment type="similarity">
    <text evidence="1">Belongs to the bacterial ribosomal protein bL35 family.</text>
</comment>
<dbReference type="InterPro" id="IPR021137">
    <property type="entry name" value="Ribosomal_bL35-like"/>
</dbReference>
<dbReference type="EMBL" id="UINC01127216">
    <property type="protein sequence ID" value="SVD06186.1"/>
    <property type="molecule type" value="Genomic_DNA"/>
</dbReference>
<feature type="region of interest" description="Disordered" evidence="4">
    <location>
        <begin position="1"/>
        <end position="45"/>
    </location>
</feature>
<sequence>MKTHKGASSRIKVSGSGKLLRMKGNSSHLKRKKSQKVKRTYHDTVSVHKADVKRLKKLI</sequence>
<dbReference type="NCBIfam" id="TIGR00001">
    <property type="entry name" value="rpmI_bact"/>
    <property type="match status" value="1"/>
</dbReference>
<organism evidence="5">
    <name type="scientific">marine metagenome</name>
    <dbReference type="NCBI Taxonomy" id="408172"/>
    <lineage>
        <taxon>unclassified sequences</taxon>
        <taxon>metagenomes</taxon>
        <taxon>ecological metagenomes</taxon>
    </lineage>
</organism>
<dbReference type="GO" id="GO:0006412">
    <property type="term" value="P:translation"/>
    <property type="evidence" value="ECO:0007669"/>
    <property type="project" value="InterPro"/>
</dbReference>
<dbReference type="GO" id="GO:0003735">
    <property type="term" value="F:structural constituent of ribosome"/>
    <property type="evidence" value="ECO:0007669"/>
    <property type="project" value="InterPro"/>
</dbReference>
<evidence type="ECO:0000256" key="1">
    <source>
        <dbReference type="ARBA" id="ARBA00006598"/>
    </source>
</evidence>
<dbReference type="AlphaFoldDB" id="A0A382S8E2"/>
<dbReference type="SUPFAM" id="SSF143034">
    <property type="entry name" value="L35p-like"/>
    <property type="match status" value="1"/>
</dbReference>
<keyword evidence="2" id="KW-0689">Ribosomal protein</keyword>
<name>A0A382S8E2_9ZZZZ</name>
<evidence type="ECO:0000256" key="2">
    <source>
        <dbReference type="ARBA" id="ARBA00022980"/>
    </source>
</evidence>
<dbReference type="InterPro" id="IPR037229">
    <property type="entry name" value="Ribosomal_bL35_sf"/>
</dbReference>
<dbReference type="Pfam" id="PF01632">
    <property type="entry name" value="Ribosomal_L35p"/>
    <property type="match status" value="1"/>
</dbReference>
<evidence type="ECO:0000313" key="5">
    <source>
        <dbReference type="EMBL" id="SVD06186.1"/>
    </source>
</evidence>
<evidence type="ECO:0000256" key="4">
    <source>
        <dbReference type="SAM" id="MobiDB-lite"/>
    </source>
</evidence>
<dbReference type="GO" id="GO:0005840">
    <property type="term" value="C:ribosome"/>
    <property type="evidence" value="ECO:0007669"/>
    <property type="project" value="UniProtKB-KW"/>
</dbReference>
<evidence type="ECO:0008006" key="6">
    <source>
        <dbReference type="Google" id="ProtNLM"/>
    </source>
</evidence>
<gene>
    <name evidence="5" type="ORF">METZ01_LOCUS359040</name>
</gene>
<reference evidence="5" key="1">
    <citation type="submission" date="2018-05" db="EMBL/GenBank/DDBJ databases">
        <authorList>
            <person name="Lanie J.A."/>
            <person name="Ng W.-L."/>
            <person name="Kazmierczak K.M."/>
            <person name="Andrzejewski T.M."/>
            <person name="Davidsen T.M."/>
            <person name="Wayne K.J."/>
            <person name="Tettelin H."/>
            <person name="Glass J.I."/>
            <person name="Rusch D."/>
            <person name="Podicherti R."/>
            <person name="Tsui H.-C.T."/>
            <person name="Winkler M.E."/>
        </authorList>
    </citation>
    <scope>NUCLEOTIDE SEQUENCE</scope>
</reference>
<proteinExistence type="inferred from homology"/>
<dbReference type="Gene3D" id="4.10.410.60">
    <property type="match status" value="1"/>
</dbReference>